<evidence type="ECO:0000313" key="1">
    <source>
        <dbReference type="EMBL" id="MBB5273481.1"/>
    </source>
</evidence>
<accession>A0A7W8HK08</accession>
<gene>
    <name evidence="1" type="ORF">HNQ70_003511</name>
</gene>
<proteinExistence type="predicted"/>
<evidence type="ECO:0008006" key="3">
    <source>
        <dbReference type="Google" id="ProtNLM"/>
    </source>
</evidence>
<protein>
    <recommendedName>
        <fullName evidence="3">Antitoxin</fullName>
    </recommendedName>
</protein>
<keyword evidence="2" id="KW-1185">Reference proteome</keyword>
<comment type="caution">
    <text evidence="1">The sequence shown here is derived from an EMBL/GenBank/DDBJ whole genome shotgun (WGS) entry which is preliminary data.</text>
</comment>
<dbReference type="EMBL" id="JACHGB010000007">
    <property type="protein sequence ID" value="MBB5273481.1"/>
    <property type="molecule type" value="Genomic_DNA"/>
</dbReference>
<dbReference type="RefSeq" id="WP_183970158.1">
    <property type="nucleotide sequence ID" value="NZ_BAABEW010000020.1"/>
</dbReference>
<dbReference type="Proteomes" id="UP000532440">
    <property type="component" value="Unassembled WGS sequence"/>
</dbReference>
<sequence>MRTTLDIDNEVLAAAKELARCERKTAGQVLSELARRALTGSDIAHKAEEPVSVYGFRPFAARGPLVTNDAIDRLRDSEGV</sequence>
<organism evidence="1 2">
    <name type="scientific">Quisquiliibacterium transsilvanicum</name>
    <dbReference type="NCBI Taxonomy" id="1549638"/>
    <lineage>
        <taxon>Bacteria</taxon>
        <taxon>Pseudomonadati</taxon>
        <taxon>Pseudomonadota</taxon>
        <taxon>Betaproteobacteria</taxon>
        <taxon>Burkholderiales</taxon>
        <taxon>Burkholderiaceae</taxon>
        <taxon>Quisquiliibacterium</taxon>
    </lineage>
</organism>
<evidence type="ECO:0000313" key="2">
    <source>
        <dbReference type="Proteomes" id="UP000532440"/>
    </source>
</evidence>
<name>A0A7W8HK08_9BURK</name>
<dbReference type="AlphaFoldDB" id="A0A7W8HK08"/>
<reference evidence="1 2" key="1">
    <citation type="submission" date="2020-08" db="EMBL/GenBank/DDBJ databases">
        <title>Genomic Encyclopedia of Type Strains, Phase IV (KMG-IV): sequencing the most valuable type-strain genomes for metagenomic binning, comparative biology and taxonomic classification.</title>
        <authorList>
            <person name="Goeker M."/>
        </authorList>
    </citation>
    <scope>NUCLEOTIDE SEQUENCE [LARGE SCALE GENOMIC DNA]</scope>
    <source>
        <strain evidence="1 2">DSM 29781</strain>
    </source>
</reference>